<sequence>MADQPQSPPASHLAWNAAGQSEQDQRYEQQQHDHHYAQPSQQPAGFPQSGTSVPLSTAPRPLPPVPTRPLTMMPVPMPMPHAAPASPQMPPMTAMPIHTAGCSMPSAYSPIVPDLSTMPGVPAASPTTTEAMGSPSLANTSFASMPMPQHLGDTRPTISTFQQVAMPSSASSQSHAGFFTQQPVGSLASLPSVASPVLPSSPSHLPAPSPTHNTQLSHQFASSVSLSPLLPPASQSALSVESSAAAHQHEAIPLTTLPSPPPLPSPLPSPQPPMQKPPSSQSNTAPLSANNQLDFEEFAHFFQRGAQPLPLPGLDAHLKILYECPPKLPELKDLPPPPKRPI</sequence>
<name>A0A4P9XUL1_9FUNG</name>
<feature type="compositionally biased region" description="Polar residues" evidence="1">
    <location>
        <begin position="211"/>
        <end position="220"/>
    </location>
</feature>
<evidence type="ECO:0000256" key="1">
    <source>
        <dbReference type="SAM" id="MobiDB-lite"/>
    </source>
</evidence>
<feature type="non-terminal residue" evidence="2">
    <location>
        <position position="342"/>
    </location>
</feature>
<dbReference type="EMBL" id="KZ992540">
    <property type="protein sequence ID" value="RKP09130.1"/>
    <property type="molecule type" value="Genomic_DNA"/>
</dbReference>
<feature type="region of interest" description="Disordered" evidence="1">
    <location>
        <begin position="193"/>
        <end position="220"/>
    </location>
</feature>
<dbReference type="AlphaFoldDB" id="A0A4P9XUL1"/>
<feature type="region of interest" description="Disordered" evidence="1">
    <location>
        <begin position="1"/>
        <end position="73"/>
    </location>
</feature>
<evidence type="ECO:0000313" key="2">
    <source>
        <dbReference type="EMBL" id="RKP09130.1"/>
    </source>
</evidence>
<dbReference type="Proteomes" id="UP000271241">
    <property type="component" value="Unassembled WGS sequence"/>
</dbReference>
<feature type="region of interest" description="Disordered" evidence="1">
    <location>
        <begin position="254"/>
        <end position="291"/>
    </location>
</feature>
<feature type="compositionally biased region" description="Polar residues" evidence="1">
    <location>
        <begin position="38"/>
        <end position="53"/>
    </location>
</feature>
<protein>
    <submittedName>
        <fullName evidence="2">Uncharacterized protein</fullName>
    </submittedName>
</protein>
<gene>
    <name evidence="2" type="ORF">THASP1DRAFT_29092</name>
</gene>
<organism evidence="2 3">
    <name type="scientific">Thamnocephalis sphaerospora</name>
    <dbReference type="NCBI Taxonomy" id="78915"/>
    <lineage>
        <taxon>Eukaryota</taxon>
        <taxon>Fungi</taxon>
        <taxon>Fungi incertae sedis</taxon>
        <taxon>Zoopagomycota</taxon>
        <taxon>Zoopagomycotina</taxon>
        <taxon>Zoopagomycetes</taxon>
        <taxon>Zoopagales</taxon>
        <taxon>Sigmoideomycetaceae</taxon>
        <taxon>Thamnocephalis</taxon>
    </lineage>
</organism>
<proteinExistence type="predicted"/>
<evidence type="ECO:0000313" key="3">
    <source>
        <dbReference type="Proteomes" id="UP000271241"/>
    </source>
</evidence>
<feature type="compositionally biased region" description="Pro residues" evidence="1">
    <location>
        <begin position="258"/>
        <end position="276"/>
    </location>
</feature>
<accession>A0A4P9XUL1</accession>
<feature type="compositionally biased region" description="Low complexity" evidence="1">
    <location>
        <begin position="193"/>
        <end position="206"/>
    </location>
</feature>
<dbReference type="PRINTS" id="PR01217">
    <property type="entry name" value="PRICHEXTENSN"/>
</dbReference>
<keyword evidence="3" id="KW-1185">Reference proteome</keyword>
<feature type="compositionally biased region" description="Basic and acidic residues" evidence="1">
    <location>
        <begin position="23"/>
        <end position="36"/>
    </location>
</feature>
<reference evidence="3" key="1">
    <citation type="journal article" date="2018" name="Nat. Microbiol.">
        <title>Leveraging single-cell genomics to expand the fungal tree of life.</title>
        <authorList>
            <person name="Ahrendt S.R."/>
            <person name="Quandt C.A."/>
            <person name="Ciobanu D."/>
            <person name="Clum A."/>
            <person name="Salamov A."/>
            <person name="Andreopoulos B."/>
            <person name="Cheng J.F."/>
            <person name="Woyke T."/>
            <person name="Pelin A."/>
            <person name="Henrissat B."/>
            <person name="Reynolds N.K."/>
            <person name="Benny G.L."/>
            <person name="Smith M.E."/>
            <person name="James T.Y."/>
            <person name="Grigoriev I.V."/>
        </authorList>
    </citation>
    <scope>NUCLEOTIDE SEQUENCE [LARGE SCALE GENOMIC DNA]</scope>
    <source>
        <strain evidence="3">RSA 1356</strain>
    </source>
</reference>